<dbReference type="EMBL" id="HBFR01011925">
    <property type="protein sequence ID" value="CAD8881414.1"/>
    <property type="molecule type" value="Transcribed_RNA"/>
</dbReference>
<feature type="compositionally biased region" description="Basic and acidic residues" evidence="1">
    <location>
        <begin position="148"/>
        <end position="168"/>
    </location>
</feature>
<dbReference type="AlphaFoldDB" id="A0A7S1BBY1"/>
<feature type="compositionally biased region" description="Low complexity" evidence="1">
    <location>
        <begin position="169"/>
        <end position="180"/>
    </location>
</feature>
<gene>
    <name evidence="2" type="ORF">CHYS00102_LOCUS8601</name>
</gene>
<feature type="compositionally biased region" description="Basic residues" evidence="1">
    <location>
        <begin position="1"/>
        <end position="12"/>
    </location>
</feature>
<feature type="region of interest" description="Disordered" evidence="1">
    <location>
        <begin position="123"/>
        <end position="182"/>
    </location>
</feature>
<sequence length="252" mass="27997">MNILPRKRKQRLRQNQPNEGMYKDDDAYTCEVWEHCLKQRGWKSKPASGLATWQFFPGNLLRSGLSMGDIRRLGTRGVHWCLDWEGLQAMLDRYGVDHAPDPTPEMLLLVPAHVCKISADATPVNVDGEGDDVAAASSAPSEDGPDTAGRDSVKTVEHEAAEGEDRSLSDYGDVSDDGGVPTAVFVTPERPERPVHALLQDLEANLMIEPSARSSRGRERLETIERKIFGRVNPTGESIFLRRVHICLDEVI</sequence>
<evidence type="ECO:0000256" key="1">
    <source>
        <dbReference type="SAM" id="MobiDB-lite"/>
    </source>
</evidence>
<protein>
    <submittedName>
        <fullName evidence="2">Uncharacterized protein</fullName>
    </submittedName>
</protein>
<accession>A0A7S1BBY1</accession>
<name>A0A7S1BBY1_9STRA</name>
<reference evidence="2" key="1">
    <citation type="submission" date="2021-01" db="EMBL/GenBank/DDBJ databases">
        <authorList>
            <person name="Corre E."/>
            <person name="Pelletier E."/>
            <person name="Niang G."/>
            <person name="Scheremetjew M."/>
            <person name="Finn R."/>
            <person name="Kale V."/>
            <person name="Holt S."/>
            <person name="Cochrane G."/>
            <person name="Meng A."/>
            <person name="Brown T."/>
            <person name="Cohen L."/>
        </authorList>
    </citation>
    <scope>NUCLEOTIDE SEQUENCE</scope>
    <source>
        <strain evidence="2">308</strain>
    </source>
</reference>
<evidence type="ECO:0000313" key="2">
    <source>
        <dbReference type="EMBL" id="CAD8881414.1"/>
    </source>
</evidence>
<organism evidence="2">
    <name type="scientific">Corethron hystrix</name>
    <dbReference type="NCBI Taxonomy" id="216773"/>
    <lineage>
        <taxon>Eukaryota</taxon>
        <taxon>Sar</taxon>
        <taxon>Stramenopiles</taxon>
        <taxon>Ochrophyta</taxon>
        <taxon>Bacillariophyta</taxon>
        <taxon>Coscinodiscophyceae</taxon>
        <taxon>Corethrophycidae</taxon>
        <taxon>Corethrales</taxon>
        <taxon>Corethraceae</taxon>
        <taxon>Corethron</taxon>
    </lineage>
</organism>
<feature type="region of interest" description="Disordered" evidence="1">
    <location>
        <begin position="1"/>
        <end position="20"/>
    </location>
</feature>
<proteinExistence type="predicted"/>